<dbReference type="AlphaFoldDB" id="A0A7K1SCD8"/>
<name>A0A7K1SCD8_9BACT</name>
<organism evidence="2 3">
    <name type="scientific">Spirosoma arboris</name>
    <dbReference type="NCBI Taxonomy" id="2682092"/>
    <lineage>
        <taxon>Bacteria</taxon>
        <taxon>Pseudomonadati</taxon>
        <taxon>Bacteroidota</taxon>
        <taxon>Cytophagia</taxon>
        <taxon>Cytophagales</taxon>
        <taxon>Cytophagaceae</taxon>
        <taxon>Spirosoma</taxon>
    </lineage>
</organism>
<comment type="caution">
    <text evidence="2">The sequence shown here is derived from an EMBL/GenBank/DDBJ whole genome shotgun (WGS) entry which is preliminary data.</text>
</comment>
<protein>
    <submittedName>
        <fullName evidence="2">N-acetyltransferase</fullName>
    </submittedName>
</protein>
<dbReference type="PROSITE" id="PS51186">
    <property type="entry name" value="GNAT"/>
    <property type="match status" value="1"/>
</dbReference>
<dbReference type="InterPro" id="IPR000182">
    <property type="entry name" value="GNAT_dom"/>
</dbReference>
<dbReference type="GO" id="GO:0016747">
    <property type="term" value="F:acyltransferase activity, transferring groups other than amino-acyl groups"/>
    <property type="evidence" value="ECO:0007669"/>
    <property type="project" value="InterPro"/>
</dbReference>
<dbReference type="Pfam" id="PF00583">
    <property type="entry name" value="Acetyltransf_1"/>
    <property type="match status" value="1"/>
</dbReference>
<accession>A0A7K1SCD8</accession>
<keyword evidence="2" id="KW-0808">Transferase</keyword>
<sequence length="246" mass="28000">MNIQIYKTSEAEIEPFRVLFLQEINAQFVCNKCHQYGWADVYLFTIDDTKVGYGSIWGTDRREDRDTIFEFYVLPPFRKFVNLLFPKFTSVSGGSYIESQTNDALLAAMTYEYARNINAEAILFEDHITTNFTVSDAIFRQRTGDDESDDDSPYVLEQNGVIVASGGLMLNYNMPFADVYMQVKEDFRQQGLGSLLVQELKKMAYLMGRVPAARCNTNNPISKAALQKAGLRACGFRLKGELVNNY</sequence>
<dbReference type="Gene3D" id="3.40.630.30">
    <property type="match status" value="1"/>
</dbReference>
<evidence type="ECO:0000259" key="1">
    <source>
        <dbReference type="PROSITE" id="PS51186"/>
    </source>
</evidence>
<dbReference type="EMBL" id="WPIN01000005">
    <property type="protein sequence ID" value="MVM31469.1"/>
    <property type="molecule type" value="Genomic_DNA"/>
</dbReference>
<reference evidence="2 3" key="1">
    <citation type="submission" date="2019-12" db="EMBL/GenBank/DDBJ databases">
        <title>Spirosoma sp. HMF4905 genome sequencing and assembly.</title>
        <authorList>
            <person name="Kang H."/>
            <person name="Cha I."/>
            <person name="Kim H."/>
            <person name="Joh K."/>
        </authorList>
    </citation>
    <scope>NUCLEOTIDE SEQUENCE [LARGE SCALE GENOMIC DNA]</scope>
    <source>
        <strain evidence="2 3">HMF4905</strain>
    </source>
</reference>
<dbReference type="Proteomes" id="UP000436006">
    <property type="component" value="Unassembled WGS sequence"/>
</dbReference>
<evidence type="ECO:0000313" key="2">
    <source>
        <dbReference type="EMBL" id="MVM31469.1"/>
    </source>
</evidence>
<dbReference type="CDD" id="cd04301">
    <property type="entry name" value="NAT_SF"/>
    <property type="match status" value="1"/>
</dbReference>
<dbReference type="SUPFAM" id="SSF55729">
    <property type="entry name" value="Acyl-CoA N-acyltransferases (Nat)"/>
    <property type="match status" value="1"/>
</dbReference>
<proteinExistence type="predicted"/>
<evidence type="ECO:0000313" key="3">
    <source>
        <dbReference type="Proteomes" id="UP000436006"/>
    </source>
</evidence>
<feature type="domain" description="N-acetyltransferase" evidence="1">
    <location>
        <begin position="109"/>
        <end position="246"/>
    </location>
</feature>
<gene>
    <name evidence="2" type="ORF">GO755_15595</name>
</gene>
<dbReference type="InterPro" id="IPR016181">
    <property type="entry name" value="Acyl_CoA_acyltransferase"/>
</dbReference>
<keyword evidence="3" id="KW-1185">Reference proteome</keyword>
<dbReference type="RefSeq" id="WP_157586106.1">
    <property type="nucleotide sequence ID" value="NZ_WPIN01000005.1"/>
</dbReference>